<dbReference type="KEGG" id="chg:AXF12_09450"/>
<sequence>MAEKHHYKGLTDTQVLENHQKYGNNQLTKKEGEPLWKQFLEKFTDPIIIILLVALLFSFGASSYEYFVNHHGFHTFLEPCGILFAILLATGVAFYFEQRANKQFELLNQVNDEVYYKVIRNERVTQVLKNDIVVGDTIILETGEEVPADGDLLEAISLQVNESTLTGEPVVEKTIESNKFDQEATYPSNHICRGTSIVDGHCIYEVTKVGDATEYGKVFEGVQIDNTVKTPLNEQLDKLASIITKVSYAIAVLVVIGRLLLYFKGLHTSFDWIAFGGYLLNTIMIAITVIVVAVPEGLPMSVTLSLAYSMRSMMKTNNLVRRMHACETMGATTVICTDKTGTLTQNQMTVYEPFFPDFKGFDDNFGQLLAEAMAVNSTAYLDFSSNATEVKVLGNPTEGALLLWLGKQDVNYLPLREKAEIISQLTFSTERKYMATFVKHPKTGKGVLYVKGAPEIVMNFCQTAGKLNAALTREAFEEKLLQYQNQAMRTIGFAYKELEADTPVFENGKLAVNGLHFMGITAISDPVRADVPEAIRECLHAGIQIKIVTGDTSATAKEIARQISLWDDTCTDERNMITGTEFAAMPDEELKERLADIRVVSRARPLDKARLVNLLQQRGEVVAVTGDGTNDAPALKAAQVGLSMGDGTAVAKEASDITILDNSFSSIGKAVMWGRSLHLNIQRFILFQMTINVAACIIVLIGAFLGVQSPLTVTQMLWVNLIMDTFAALALASLPPSKSVMNDKPRAKGANIISRTMVKGIFGVGGFFVLLLFGLLQYFKNEDITSLAGFSITDYFSHFFHFGAAQGELSAYELSLFFSIFVMLQFWNMFNAKAYRTGKSTFYNLSECQGFILIAMAIIIGQIFITTFGGEMFDVTPLQLDDWLIIIGGTSFVLWVGEIARLFRRG</sequence>
<keyword evidence="7" id="KW-0547">Nucleotide-binding</keyword>
<keyword evidence="9" id="KW-0067">ATP-binding</keyword>
<keyword evidence="14 15" id="KW-0472">Membrane</keyword>
<dbReference type="Gene3D" id="1.20.1110.10">
    <property type="entry name" value="Calcium-transporting ATPase, transmembrane domain"/>
    <property type="match status" value="2"/>
</dbReference>
<comment type="subcellular location">
    <subcellularLocation>
        <location evidence="1">Endomembrane system</location>
        <topology evidence="1">Multi-pass membrane protein</topology>
    </subcellularLocation>
</comment>
<dbReference type="EC" id="7.2.2.10" evidence="2"/>
<dbReference type="InterPro" id="IPR059000">
    <property type="entry name" value="ATPase_P-type_domA"/>
</dbReference>
<feature type="transmembrane region" description="Helical" evidence="15">
    <location>
        <begin position="76"/>
        <end position="96"/>
    </location>
</feature>
<feature type="transmembrane region" description="Helical" evidence="15">
    <location>
        <begin position="684"/>
        <end position="705"/>
    </location>
</feature>
<evidence type="ECO:0000256" key="14">
    <source>
        <dbReference type="ARBA" id="ARBA00023136"/>
    </source>
</evidence>
<evidence type="ECO:0000256" key="5">
    <source>
        <dbReference type="ARBA" id="ARBA00022692"/>
    </source>
</evidence>
<dbReference type="InterPro" id="IPR023298">
    <property type="entry name" value="ATPase_P-typ_TM_dom_sf"/>
</dbReference>
<dbReference type="SUPFAM" id="SSF81665">
    <property type="entry name" value="Calcium ATPase, transmembrane domain M"/>
    <property type="match status" value="1"/>
</dbReference>
<dbReference type="InterPro" id="IPR023299">
    <property type="entry name" value="ATPase_P-typ_cyto_dom_N"/>
</dbReference>
<dbReference type="GO" id="GO:0005388">
    <property type="term" value="F:P-type calcium transporter activity"/>
    <property type="evidence" value="ECO:0007669"/>
    <property type="project" value="UniProtKB-EC"/>
</dbReference>
<evidence type="ECO:0000256" key="9">
    <source>
        <dbReference type="ARBA" id="ARBA00022840"/>
    </source>
</evidence>
<dbReference type="RefSeq" id="WP_066430579.1">
    <property type="nucleotide sequence ID" value="NZ_CP014227.1"/>
</dbReference>
<dbReference type="GO" id="GO:0012505">
    <property type="term" value="C:endomembrane system"/>
    <property type="evidence" value="ECO:0007669"/>
    <property type="project" value="UniProtKB-SubCell"/>
</dbReference>
<dbReference type="Gene3D" id="3.40.50.1000">
    <property type="entry name" value="HAD superfamily/HAD-like"/>
    <property type="match status" value="2"/>
</dbReference>
<feature type="transmembrane region" description="Helical" evidence="15">
    <location>
        <begin position="851"/>
        <end position="871"/>
    </location>
</feature>
<dbReference type="PANTHER" id="PTHR24093">
    <property type="entry name" value="CATION TRANSPORTING ATPASE"/>
    <property type="match status" value="1"/>
</dbReference>
<dbReference type="Pfam" id="PF00690">
    <property type="entry name" value="Cation_ATPase_N"/>
    <property type="match status" value="1"/>
</dbReference>
<dbReference type="Pfam" id="PF13246">
    <property type="entry name" value="Cation_ATPase"/>
    <property type="match status" value="1"/>
</dbReference>
<keyword evidence="4" id="KW-0109">Calcium transport</keyword>
<evidence type="ECO:0000256" key="1">
    <source>
        <dbReference type="ARBA" id="ARBA00004127"/>
    </source>
</evidence>
<keyword evidence="12 15" id="KW-1133">Transmembrane helix</keyword>
<dbReference type="Pfam" id="PF00122">
    <property type="entry name" value="E1-E2_ATPase"/>
    <property type="match status" value="1"/>
</dbReference>
<feature type="transmembrane region" description="Helical" evidence="15">
    <location>
        <begin position="883"/>
        <end position="903"/>
    </location>
</feature>
<dbReference type="InterPro" id="IPR036412">
    <property type="entry name" value="HAD-like_sf"/>
</dbReference>
<evidence type="ECO:0000313" key="18">
    <source>
        <dbReference type="EMBL" id="SNV16238.1"/>
    </source>
</evidence>
<dbReference type="Gene3D" id="2.70.150.10">
    <property type="entry name" value="Calcium-transporting ATPase, cytoplasmic transduction domain A"/>
    <property type="match status" value="1"/>
</dbReference>
<dbReference type="PRINTS" id="PR00120">
    <property type="entry name" value="HATPASE"/>
</dbReference>
<feature type="transmembrane region" description="Helical" evidence="15">
    <location>
        <begin position="717"/>
        <end position="735"/>
    </location>
</feature>
<dbReference type="InterPro" id="IPR044492">
    <property type="entry name" value="P_typ_ATPase_HD_dom"/>
</dbReference>
<keyword evidence="8" id="KW-0106">Calcium</keyword>
<dbReference type="EMBL" id="CP014227">
    <property type="protein sequence ID" value="AMD85718.1"/>
    <property type="molecule type" value="Genomic_DNA"/>
</dbReference>
<dbReference type="InterPro" id="IPR018303">
    <property type="entry name" value="ATPase_P-typ_P_site"/>
</dbReference>
<feature type="transmembrane region" description="Helical" evidence="15">
    <location>
        <begin position="809"/>
        <end position="830"/>
    </location>
</feature>
<protein>
    <recommendedName>
        <fullName evidence="2">P-type Ca(2+) transporter</fullName>
        <ecNumber evidence="2">7.2.2.10</ecNumber>
    </recommendedName>
</protein>
<proteinExistence type="predicted"/>
<dbReference type="AlphaFoldDB" id="A0AAX2H0U9"/>
<gene>
    <name evidence="17" type="ORF">AXF12_09450</name>
    <name evidence="18" type="ORF">SAMEA44541418_02271</name>
</gene>
<dbReference type="InterPro" id="IPR006408">
    <property type="entry name" value="P-type_ATPase_IIB"/>
</dbReference>
<dbReference type="InterPro" id="IPR008250">
    <property type="entry name" value="ATPase_P-typ_transduc_dom_A_sf"/>
</dbReference>
<organism evidence="18 20">
    <name type="scientific">Capnocytophaga haemolytica</name>
    <dbReference type="NCBI Taxonomy" id="45243"/>
    <lineage>
        <taxon>Bacteria</taxon>
        <taxon>Pseudomonadati</taxon>
        <taxon>Bacteroidota</taxon>
        <taxon>Flavobacteriia</taxon>
        <taxon>Flavobacteriales</taxon>
        <taxon>Flavobacteriaceae</taxon>
        <taxon>Capnocytophaga</taxon>
    </lineage>
</organism>
<dbReference type="PROSITE" id="PS00154">
    <property type="entry name" value="ATPASE_E1_E2"/>
    <property type="match status" value="1"/>
</dbReference>
<dbReference type="InterPro" id="IPR001757">
    <property type="entry name" value="P_typ_ATPase"/>
</dbReference>
<feature type="domain" description="Cation-transporting P-type ATPase N-terminal" evidence="16">
    <location>
        <begin position="3"/>
        <end position="63"/>
    </location>
</feature>
<dbReference type="SFLD" id="SFLDF00027">
    <property type="entry name" value="p-type_atpase"/>
    <property type="match status" value="1"/>
</dbReference>
<keyword evidence="11" id="KW-1278">Translocase</keyword>
<dbReference type="GO" id="GO:0005524">
    <property type="term" value="F:ATP binding"/>
    <property type="evidence" value="ECO:0007669"/>
    <property type="project" value="UniProtKB-KW"/>
</dbReference>
<feature type="transmembrane region" description="Helical" evidence="15">
    <location>
        <begin position="47"/>
        <end position="64"/>
    </location>
</feature>
<evidence type="ECO:0000313" key="20">
    <source>
        <dbReference type="Proteomes" id="UP000215539"/>
    </source>
</evidence>
<dbReference type="PRINTS" id="PR00119">
    <property type="entry name" value="CATATPASE"/>
</dbReference>
<keyword evidence="6" id="KW-0479">Metal-binding</keyword>
<dbReference type="Gene3D" id="3.40.1110.10">
    <property type="entry name" value="Calcium-transporting ATPase, cytoplasmic domain N"/>
    <property type="match status" value="2"/>
</dbReference>
<evidence type="ECO:0000256" key="3">
    <source>
        <dbReference type="ARBA" id="ARBA00022448"/>
    </source>
</evidence>
<keyword evidence="10" id="KW-0460">Magnesium</keyword>
<evidence type="ECO:0000256" key="7">
    <source>
        <dbReference type="ARBA" id="ARBA00022741"/>
    </source>
</evidence>
<dbReference type="SFLD" id="SFLDS00003">
    <property type="entry name" value="Haloacid_Dehalogenase"/>
    <property type="match status" value="1"/>
</dbReference>
<evidence type="ECO:0000313" key="17">
    <source>
        <dbReference type="EMBL" id="AMD85718.1"/>
    </source>
</evidence>
<evidence type="ECO:0000259" key="16">
    <source>
        <dbReference type="SMART" id="SM00831"/>
    </source>
</evidence>
<dbReference type="InterPro" id="IPR006068">
    <property type="entry name" value="ATPase_P-typ_cation-transptr_C"/>
</dbReference>
<feature type="transmembrane region" description="Helical" evidence="15">
    <location>
        <begin position="246"/>
        <end position="263"/>
    </location>
</feature>
<dbReference type="SFLD" id="SFLDG00002">
    <property type="entry name" value="C1.7:_P-type_atpase_like"/>
    <property type="match status" value="1"/>
</dbReference>
<name>A0AAX2H0U9_9FLAO</name>
<dbReference type="GO" id="GO:0005886">
    <property type="term" value="C:plasma membrane"/>
    <property type="evidence" value="ECO:0007669"/>
    <property type="project" value="TreeGrafter"/>
</dbReference>
<evidence type="ECO:0000256" key="15">
    <source>
        <dbReference type="SAM" id="Phobius"/>
    </source>
</evidence>
<dbReference type="GO" id="GO:0046872">
    <property type="term" value="F:metal ion binding"/>
    <property type="evidence" value="ECO:0007669"/>
    <property type="project" value="UniProtKB-KW"/>
</dbReference>
<keyword evidence="18" id="KW-0378">Hydrolase</keyword>
<evidence type="ECO:0000313" key="19">
    <source>
        <dbReference type="Proteomes" id="UP000065822"/>
    </source>
</evidence>
<dbReference type="SUPFAM" id="SSF81653">
    <property type="entry name" value="Calcium ATPase, transduction domain A"/>
    <property type="match status" value="1"/>
</dbReference>
<evidence type="ECO:0000256" key="8">
    <source>
        <dbReference type="ARBA" id="ARBA00022837"/>
    </source>
</evidence>
<dbReference type="EMBL" id="LT906449">
    <property type="protein sequence ID" value="SNV16238.1"/>
    <property type="molecule type" value="Genomic_DNA"/>
</dbReference>
<dbReference type="InterPro" id="IPR023214">
    <property type="entry name" value="HAD_sf"/>
</dbReference>
<dbReference type="Proteomes" id="UP000215539">
    <property type="component" value="Chromosome 1"/>
</dbReference>
<evidence type="ECO:0000256" key="2">
    <source>
        <dbReference type="ARBA" id="ARBA00012790"/>
    </source>
</evidence>
<feature type="transmembrane region" description="Helical" evidence="15">
    <location>
        <begin position="283"/>
        <end position="308"/>
    </location>
</feature>
<evidence type="ECO:0000256" key="11">
    <source>
        <dbReference type="ARBA" id="ARBA00022967"/>
    </source>
</evidence>
<evidence type="ECO:0000256" key="10">
    <source>
        <dbReference type="ARBA" id="ARBA00022842"/>
    </source>
</evidence>
<evidence type="ECO:0000256" key="6">
    <source>
        <dbReference type="ARBA" id="ARBA00022723"/>
    </source>
</evidence>
<dbReference type="InterPro" id="IPR004014">
    <property type="entry name" value="ATPase_P-typ_cation-transptr_N"/>
</dbReference>
<dbReference type="Pfam" id="PF00689">
    <property type="entry name" value="Cation_ATPase_C"/>
    <property type="match status" value="1"/>
</dbReference>
<reference evidence="17 19" key="1">
    <citation type="submission" date="2016-02" db="EMBL/GenBank/DDBJ databases">
        <authorList>
            <person name="Holder M.E."/>
            <person name="Ajami N.J."/>
            <person name="Petrosino J.F."/>
        </authorList>
    </citation>
    <scope>NUCLEOTIDE SEQUENCE [LARGE SCALE GENOMIC DNA]</scope>
    <source>
        <strain evidence="17 19">CCUG 32990</strain>
    </source>
</reference>
<evidence type="ECO:0000256" key="13">
    <source>
        <dbReference type="ARBA" id="ARBA00023065"/>
    </source>
</evidence>
<keyword evidence="13" id="KW-0406">Ion transport</keyword>
<accession>A0AAX2H0U9</accession>
<keyword evidence="3" id="KW-0813">Transport</keyword>
<evidence type="ECO:0000256" key="12">
    <source>
        <dbReference type="ARBA" id="ARBA00022989"/>
    </source>
</evidence>
<dbReference type="NCBIfam" id="TIGR01517">
    <property type="entry name" value="ATPase-IIB_Ca"/>
    <property type="match status" value="1"/>
</dbReference>
<dbReference type="SMART" id="SM00831">
    <property type="entry name" value="Cation_ATPase_N"/>
    <property type="match status" value="1"/>
</dbReference>
<dbReference type="NCBIfam" id="TIGR01494">
    <property type="entry name" value="ATPase_P-type"/>
    <property type="match status" value="2"/>
</dbReference>
<evidence type="ECO:0000256" key="4">
    <source>
        <dbReference type="ARBA" id="ARBA00022568"/>
    </source>
</evidence>
<dbReference type="SUPFAM" id="SSF81660">
    <property type="entry name" value="Metal cation-transporting ATPase, ATP-binding domain N"/>
    <property type="match status" value="1"/>
</dbReference>
<dbReference type="FunFam" id="3.40.50.1000:FF:000129">
    <property type="entry name" value="Calcium-translocating P-type ATPase PMCA-type"/>
    <property type="match status" value="1"/>
</dbReference>
<dbReference type="Proteomes" id="UP000065822">
    <property type="component" value="Chromosome"/>
</dbReference>
<feature type="transmembrane region" description="Helical" evidence="15">
    <location>
        <begin position="756"/>
        <end position="779"/>
    </location>
</feature>
<dbReference type="Pfam" id="PF08282">
    <property type="entry name" value="Hydrolase_3"/>
    <property type="match status" value="1"/>
</dbReference>
<dbReference type="SUPFAM" id="SSF56784">
    <property type="entry name" value="HAD-like"/>
    <property type="match status" value="1"/>
</dbReference>
<dbReference type="PANTHER" id="PTHR24093:SF369">
    <property type="entry name" value="CALCIUM-TRANSPORTING ATPASE"/>
    <property type="match status" value="1"/>
</dbReference>
<keyword evidence="19" id="KW-1185">Reference proteome</keyword>
<dbReference type="GO" id="GO:0016887">
    <property type="term" value="F:ATP hydrolysis activity"/>
    <property type="evidence" value="ECO:0007669"/>
    <property type="project" value="InterPro"/>
</dbReference>
<keyword evidence="5 15" id="KW-0812">Transmembrane</keyword>
<reference evidence="18 20" key="2">
    <citation type="submission" date="2017-06" db="EMBL/GenBank/DDBJ databases">
        <authorList>
            <consortium name="Pathogen Informatics"/>
        </authorList>
    </citation>
    <scope>NUCLEOTIDE SEQUENCE [LARGE SCALE GENOMIC DNA]</scope>
    <source>
        <strain evidence="18 20">NCTC12947</strain>
    </source>
</reference>